<sequence length="143" mass="15855">MLFSDDDPPVIDVRQQSGPPRPVDVLGNNDPLSNPLEPTQEVDLDGPTTPVNPMVTSTRPAIGSQKKYGERYGQQRQDSDVAENDYRTAAPMKSHPLHVKITSPSKNFPLCFHGIARKRCPTTPKLAMPFKSTFLMHFPSGTR</sequence>
<protein>
    <submittedName>
        <fullName evidence="3">Uncharacterized protein</fullName>
    </submittedName>
</protein>
<dbReference type="AlphaFoldDB" id="A0A1I7SDJ7"/>
<reference evidence="3" key="1">
    <citation type="submission" date="2016-11" db="UniProtKB">
        <authorList>
            <consortium name="WormBaseParasite"/>
        </authorList>
    </citation>
    <scope>IDENTIFICATION</scope>
</reference>
<proteinExistence type="predicted"/>
<dbReference type="Proteomes" id="UP000095284">
    <property type="component" value="Unplaced"/>
</dbReference>
<feature type="compositionally biased region" description="Polar residues" evidence="1">
    <location>
        <begin position="49"/>
        <end position="59"/>
    </location>
</feature>
<dbReference type="eggNOG" id="KOG1660">
    <property type="taxonomic scope" value="Eukaryota"/>
</dbReference>
<name>A0A1I7SDJ7_BURXY</name>
<feature type="region of interest" description="Disordered" evidence="1">
    <location>
        <begin position="1"/>
        <end position="82"/>
    </location>
</feature>
<organism evidence="2 3">
    <name type="scientific">Bursaphelenchus xylophilus</name>
    <name type="common">Pinewood nematode worm</name>
    <name type="synonym">Aphelenchoides xylophilus</name>
    <dbReference type="NCBI Taxonomy" id="6326"/>
    <lineage>
        <taxon>Eukaryota</taxon>
        <taxon>Metazoa</taxon>
        <taxon>Ecdysozoa</taxon>
        <taxon>Nematoda</taxon>
        <taxon>Chromadorea</taxon>
        <taxon>Rhabditida</taxon>
        <taxon>Tylenchina</taxon>
        <taxon>Tylenchomorpha</taxon>
        <taxon>Aphelenchoidea</taxon>
        <taxon>Aphelenchoididae</taxon>
        <taxon>Bursaphelenchus</taxon>
    </lineage>
</organism>
<dbReference type="WBParaSite" id="BXY_1110300.1">
    <property type="protein sequence ID" value="BXY_1110300.1"/>
    <property type="gene ID" value="BXY_1110300"/>
</dbReference>
<evidence type="ECO:0000313" key="3">
    <source>
        <dbReference type="WBParaSite" id="BXY_1110300.1"/>
    </source>
</evidence>
<evidence type="ECO:0000313" key="2">
    <source>
        <dbReference type="Proteomes" id="UP000095284"/>
    </source>
</evidence>
<accession>A0A1I7SDJ7</accession>
<evidence type="ECO:0000256" key="1">
    <source>
        <dbReference type="SAM" id="MobiDB-lite"/>
    </source>
</evidence>